<sequence length="127" mass="14349">MTLPDISRWPLPLHQGDYALVISRGDDIAPHILVYEIERDFLSAPRRFAVLNIVARDSRAIDINPEPSAAAIDCQWLVDDDFGDDQQSWQWSQGDDGLQWICHQCDWVTTVNAPDARQALVSLFSSV</sequence>
<dbReference type="RefSeq" id="WP_094058381.1">
    <property type="nucleotide sequence ID" value="NZ_CP022530.1"/>
</dbReference>
<organism evidence="1 3">
    <name type="scientific">Bacterioplanes sanyensis</name>
    <dbReference type="NCBI Taxonomy" id="1249553"/>
    <lineage>
        <taxon>Bacteria</taxon>
        <taxon>Pseudomonadati</taxon>
        <taxon>Pseudomonadota</taxon>
        <taxon>Gammaproteobacteria</taxon>
        <taxon>Oceanospirillales</taxon>
        <taxon>Oceanospirillaceae</taxon>
        <taxon>Bacterioplanes</taxon>
    </lineage>
</organism>
<reference evidence="1 3" key="1">
    <citation type="submission" date="2017-07" db="EMBL/GenBank/DDBJ databases">
        <title>Annotated genome sequence of Bacterioplanes sanyensis isolated from Red Sea.</title>
        <authorList>
            <person name="Rehman Z.U."/>
        </authorList>
    </citation>
    <scope>NUCLEOTIDE SEQUENCE [LARGE SCALE GENOMIC DNA]</scope>
    <source>
        <strain evidence="1 3">NV9</strain>
    </source>
</reference>
<dbReference type="OrthoDB" id="6121630at2"/>
<dbReference type="KEGG" id="bsan:CHH28_19725"/>
<name>A0A222FG34_9GAMM</name>
<dbReference type="EMBL" id="CP022530">
    <property type="protein sequence ID" value="ASP37163.1"/>
    <property type="molecule type" value="Genomic_DNA"/>
</dbReference>
<evidence type="ECO:0000313" key="1">
    <source>
        <dbReference type="EMBL" id="ASP37163.1"/>
    </source>
</evidence>
<accession>A0A222FG34</accession>
<evidence type="ECO:0000313" key="3">
    <source>
        <dbReference type="Proteomes" id="UP000202440"/>
    </source>
</evidence>
<protein>
    <submittedName>
        <fullName evidence="1">Uncharacterized protein</fullName>
    </submittedName>
</protein>
<evidence type="ECO:0000313" key="2">
    <source>
        <dbReference type="EMBL" id="ASP40761.1"/>
    </source>
</evidence>
<dbReference type="Proteomes" id="UP000202440">
    <property type="component" value="Chromosome"/>
</dbReference>
<keyword evidence="3" id="KW-1185">Reference proteome</keyword>
<dbReference type="KEGG" id="bsan:CHH28_00010"/>
<proteinExistence type="predicted"/>
<dbReference type="EMBL" id="CP022530">
    <property type="protein sequence ID" value="ASP40761.1"/>
    <property type="molecule type" value="Genomic_DNA"/>
</dbReference>
<dbReference type="AlphaFoldDB" id="A0A222FG34"/>
<gene>
    <name evidence="1" type="ORF">CHH28_00010</name>
    <name evidence="2" type="ORF">CHH28_19725</name>
</gene>